<dbReference type="InterPro" id="IPR024465">
    <property type="entry name" value="DUF2399"/>
</dbReference>
<evidence type="ECO:0000259" key="2">
    <source>
        <dbReference type="Pfam" id="PF11796"/>
    </source>
</evidence>
<proteinExistence type="predicted"/>
<reference evidence="3" key="1">
    <citation type="submission" date="2021-01" db="EMBL/GenBank/DDBJ databases">
        <title>Whole genome shotgun sequence of Actinoplanes nipponensis NBRC 14063.</title>
        <authorList>
            <person name="Komaki H."/>
            <person name="Tamura T."/>
        </authorList>
    </citation>
    <scope>NUCLEOTIDE SEQUENCE</scope>
    <source>
        <strain evidence="3">NBRC 14063</strain>
    </source>
</reference>
<accession>A0A919JRC2</accession>
<feature type="domain" description="Conserved hypothetical protein CHP02679 N terminus" evidence="2">
    <location>
        <begin position="59"/>
        <end position="229"/>
    </location>
</feature>
<comment type="caution">
    <text evidence="3">The sequence shown here is derived from an EMBL/GenBank/DDBJ whole genome shotgun (WGS) entry which is preliminary data.</text>
</comment>
<evidence type="ECO:0000313" key="3">
    <source>
        <dbReference type="EMBL" id="GIE51549.1"/>
    </source>
</evidence>
<dbReference type="InterPro" id="IPR024466">
    <property type="entry name" value="CHP02679_N"/>
</dbReference>
<organism evidence="3 4">
    <name type="scientific">Actinoplanes nipponensis</name>
    <dbReference type="NCBI Taxonomy" id="135950"/>
    <lineage>
        <taxon>Bacteria</taxon>
        <taxon>Bacillati</taxon>
        <taxon>Actinomycetota</taxon>
        <taxon>Actinomycetes</taxon>
        <taxon>Micromonosporales</taxon>
        <taxon>Micromonosporaceae</taxon>
        <taxon>Actinoplanes</taxon>
    </lineage>
</organism>
<dbReference type="Proteomes" id="UP000647172">
    <property type="component" value="Unassembled WGS sequence"/>
</dbReference>
<dbReference type="AlphaFoldDB" id="A0A919JRC2"/>
<evidence type="ECO:0000313" key="4">
    <source>
        <dbReference type="Proteomes" id="UP000647172"/>
    </source>
</evidence>
<dbReference type="RefSeq" id="WP_203772193.1">
    <property type="nucleotide sequence ID" value="NZ_BAAAYJ010000099.1"/>
</dbReference>
<sequence length="387" mass="42813">MSDLNDPHLLPLWHAIKSRLIDTGDLTKIRTVRVELSTAGLARLNGWFAQSRAARLSASNGWVRVPLDKLAAALGPETDLHTILQDTVGLPDVVQPRRRLRTMKADFWTSAKLRLPKTPALVHYLRSGGLTDTTLEQRGRLINALSRAHDALPLRRPVPLPRLAYYCAADPHYFDFSHPGNGSKLVLLAAELLGEEPAVARTPLERFHLLTRCGIVPDRISSTVIVLGVDAVGQGQIDNVMRQARAAPRPLHLSLHDLTMNPPKFSNAETVRVVENPSVLEEALIRRYRGPLACTSGTLSAVDHCFLQKLVDDGVHIVYSGDEDPSGRLITQAVHNRYGAEPLIFRSSPESEFAGDSPIYQEDHRILDALLSVDSNDPLRESPQWTL</sequence>
<evidence type="ECO:0008006" key="5">
    <source>
        <dbReference type="Google" id="ProtNLM"/>
    </source>
</evidence>
<dbReference type="Pfam" id="PF11796">
    <property type="entry name" value="DUF3323"/>
    <property type="match status" value="1"/>
</dbReference>
<feature type="domain" description="DUF2399" evidence="1">
    <location>
        <begin position="252"/>
        <end position="349"/>
    </location>
</feature>
<evidence type="ECO:0000259" key="1">
    <source>
        <dbReference type="Pfam" id="PF09664"/>
    </source>
</evidence>
<dbReference type="EMBL" id="BOMQ01000060">
    <property type="protein sequence ID" value="GIE51549.1"/>
    <property type="molecule type" value="Genomic_DNA"/>
</dbReference>
<name>A0A919JRC2_9ACTN</name>
<keyword evidence="4" id="KW-1185">Reference proteome</keyword>
<protein>
    <recommendedName>
        <fullName evidence="5">TIGR02679 family protein</fullName>
    </recommendedName>
</protein>
<dbReference type="Pfam" id="PF09664">
    <property type="entry name" value="DUF2399"/>
    <property type="match status" value="1"/>
</dbReference>
<gene>
    <name evidence="3" type="ORF">Ani05nite_50830</name>
</gene>